<dbReference type="Proteomes" id="UP000199013">
    <property type="component" value="Unassembled WGS sequence"/>
</dbReference>
<accession>A0A1C3PGK1</accession>
<evidence type="ECO:0000313" key="2">
    <source>
        <dbReference type="Proteomes" id="UP000199013"/>
    </source>
</evidence>
<organism evidence="1 2">
    <name type="scientific">Candidatus Protofrankia californiensis</name>
    <dbReference type="NCBI Taxonomy" id="1839754"/>
    <lineage>
        <taxon>Bacteria</taxon>
        <taxon>Bacillati</taxon>
        <taxon>Actinomycetota</taxon>
        <taxon>Actinomycetes</taxon>
        <taxon>Frankiales</taxon>
        <taxon>Frankiaceae</taxon>
        <taxon>Protofrankia</taxon>
    </lineage>
</organism>
<protein>
    <submittedName>
        <fullName evidence="1">Uncharacterized protein</fullName>
    </submittedName>
</protein>
<evidence type="ECO:0000313" key="1">
    <source>
        <dbReference type="EMBL" id="SBW28954.1"/>
    </source>
</evidence>
<dbReference type="AlphaFoldDB" id="A0A1C3PGK1"/>
<dbReference type="NCBIfam" id="TIGR03917">
    <property type="entry name" value="Frankia_40_dom"/>
    <property type="match status" value="1"/>
</dbReference>
<gene>
    <name evidence="1" type="ORF">FDG2_6238</name>
</gene>
<reference evidence="2" key="1">
    <citation type="submission" date="2016-02" db="EMBL/GenBank/DDBJ databases">
        <authorList>
            <person name="Wibberg D."/>
        </authorList>
    </citation>
    <scope>NUCLEOTIDE SEQUENCE [LARGE SCALE GENOMIC DNA]</scope>
</reference>
<dbReference type="EMBL" id="FLUV01002577">
    <property type="protein sequence ID" value="SBW28954.1"/>
    <property type="molecule type" value="Genomic_DNA"/>
</dbReference>
<keyword evidence="2" id="KW-1185">Reference proteome</keyword>
<name>A0A1C3PGK1_9ACTN</name>
<proteinExistence type="predicted"/>
<dbReference type="InterPro" id="IPR023817">
    <property type="entry name" value="Frankia_40_dom"/>
</dbReference>
<sequence length="94" mass="9788">MDTNGDLVPEPRGIPAPTPASLAEVVTVRHGPLVDHELVLTTGATASDLTSAMILVPPQAALVSFHGDVDLSLIFRETSRGRDDDPDDLAGSST</sequence>